<reference evidence="2 3" key="1">
    <citation type="submission" date="2021-04" db="EMBL/GenBank/DDBJ databases">
        <authorList>
            <person name="Rodrigo-Torres L."/>
            <person name="Arahal R. D."/>
            <person name="Lucena T."/>
        </authorList>
    </citation>
    <scope>NUCLEOTIDE SEQUENCE [LARGE SCALE GENOMIC DNA]</scope>
    <source>
        <strain evidence="2 3">CECT 9623</strain>
    </source>
</reference>
<evidence type="ECO:0000256" key="1">
    <source>
        <dbReference type="SAM" id="MobiDB-lite"/>
    </source>
</evidence>
<name>A0ABM8UIT9_9BACT</name>
<evidence type="ECO:0000313" key="3">
    <source>
        <dbReference type="Proteomes" id="UP000679725"/>
    </source>
</evidence>
<proteinExistence type="predicted"/>
<sequence length="482" mass="53755">MGKDESGGFHPPKGKPSTVGKVEGLGISNAPADKIEEFLDLDSEYVADDLNLDPSVHVRHPNRNTSKGENSFKGKENKPESDKTADLPIDEENKTEVEELPQVLNKELFIELATYQSPCCVTIYIPTHKAGVAVNEKKDLIVFKNALQDISKRLAEKEIPVAVIEQMLTPGYELIKDDAFWAGMNEGLAVFIAEGYFRYIKMPVAPESEVMCEKSFYVSPLIPIMASKEHFYLLVISKQKCKLFKADAFGMEYIHVPDLPDELMEVKRISEKDASTVRVATSSGGGANFHGMGGGNPDEKANIATYFEHVDDILYKQILHEENVPLLLAGVEYLIPIYKSVCDYHNVCEESITGSHEHDDKNELYKLAKEVMLPYFEQPLEKALTIYANQSATELTSASPEEIIPAAYYGRISHIFVRKADHIWGTFDEAANELVIGDTESADSEDLLDEALIKTIQMGGEVYLLDQERMPAETAVAAVFRY</sequence>
<comment type="caution">
    <text evidence="2">The sequence shown here is derived from an EMBL/GenBank/DDBJ whole genome shotgun (WGS) entry which is preliminary data.</text>
</comment>
<keyword evidence="3" id="KW-1185">Reference proteome</keyword>
<feature type="region of interest" description="Disordered" evidence="1">
    <location>
        <begin position="1"/>
        <end position="25"/>
    </location>
</feature>
<evidence type="ECO:0008006" key="4">
    <source>
        <dbReference type="Google" id="ProtNLM"/>
    </source>
</evidence>
<dbReference type="Proteomes" id="UP000679725">
    <property type="component" value="Unassembled WGS sequence"/>
</dbReference>
<organism evidence="2 3">
    <name type="scientific">Dyadobacter linearis</name>
    <dbReference type="NCBI Taxonomy" id="2823330"/>
    <lineage>
        <taxon>Bacteria</taxon>
        <taxon>Pseudomonadati</taxon>
        <taxon>Bacteroidota</taxon>
        <taxon>Cytophagia</taxon>
        <taxon>Cytophagales</taxon>
        <taxon>Spirosomataceae</taxon>
        <taxon>Dyadobacter</taxon>
    </lineage>
</organism>
<dbReference type="RefSeq" id="WP_215231612.1">
    <property type="nucleotide sequence ID" value="NZ_CAJRAU010000001.1"/>
</dbReference>
<dbReference type="InterPro" id="IPR040837">
    <property type="entry name" value="Bact_RF_family7"/>
</dbReference>
<evidence type="ECO:0000313" key="2">
    <source>
        <dbReference type="EMBL" id="CAG5067436.1"/>
    </source>
</evidence>
<gene>
    <name evidence="2" type="ORF">DYBT9623_00157</name>
</gene>
<accession>A0ABM8UIT9</accession>
<dbReference type="Pfam" id="PF18849">
    <property type="entry name" value="baeRF_family7"/>
    <property type="match status" value="1"/>
</dbReference>
<protein>
    <recommendedName>
        <fullName evidence="4">SseB protein N-terminal domain-containing protein</fullName>
    </recommendedName>
</protein>
<feature type="region of interest" description="Disordered" evidence="1">
    <location>
        <begin position="52"/>
        <end position="94"/>
    </location>
</feature>
<dbReference type="EMBL" id="CAJRAU010000001">
    <property type="protein sequence ID" value="CAG5067436.1"/>
    <property type="molecule type" value="Genomic_DNA"/>
</dbReference>
<feature type="compositionally biased region" description="Basic and acidic residues" evidence="1">
    <location>
        <begin position="70"/>
        <end position="94"/>
    </location>
</feature>